<organism evidence="1 2">
    <name type="scientific">Methanoplanus endosymbiosus</name>
    <dbReference type="NCBI Taxonomy" id="33865"/>
    <lineage>
        <taxon>Archaea</taxon>
        <taxon>Methanobacteriati</taxon>
        <taxon>Methanobacteriota</taxon>
        <taxon>Stenosarchaea group</taxon>
        <taxon>Methanomicrobia</taxon>
        <taxon>Methanomicrobiales</taxon>
        <taxon>Methanomicrobiaceae</taxon>
        <taxon>Methanoplanus</taxon>
    </lineage>
</organism>
<dbReference type="EMBL" id="CP096115">
    <property type="protein sequence ID" value="UUX91711.1"/>
    <property type="molecule type" value="Genomic_DNA"/>
</dbReference>
<dbReference type="CDD" id="cd06463">
    <property type="entry name" value="p23_like"/>
    <property type="match status" value="1"/>
</dbReference>
<gene>
    <name evidence="1" type="ORF">L6E24_10060</name>
</gene>
<sequence>MKREPNDDILRNFAKAMEDIMSSLPLSENARFLGCTIISGNGRDPFVFRTDDEDGMDNDESIDYELIDGPERIYVTVALPSDTSKMPDVDIQPEFVLIIVDGVEVRVDLPCSVHAGQSYFRAKNGILDIVCEKII</sequence>
<dbReference type="GeneID" id="74308047"/>
<reference evidence="1" key="1">
    <citation type="submission" date="2022-04" db="EMBL/GenBank/DDBJ databases">
        <title>Complete genome of Methanoplanus endosymbiosus DSM 3599.</title>
        <authorList>
            <person name="Chen S.-C."/>
            <person name="You Y.-T."/>
            <person name="Zhou Y.-Z."/>
            <person name="Lai M.-C."/>
        </authorList>
    </citation>
    <scope>NUCLEOTIDE SEQUENCE</scope>
    <source>
        <strain evidence="1">DSM 3599</strain>
    </source>
</reference>
<name>A0A9E7TKX9_9EURY</name>
<evidence type="ECO:0000313" key="2">
    <source>
        <dbReference type="Proteomes" id="UP001060368"/>
    </source>
</evidence>
<keyword evidence="2" id="KW-1185">Reference proteome</keyword>
<dbReference type="RefSeq" id="WP_257741864.1">
    <property type="nucleotide sequence ID" value="NZ_CP096115.1"/>
</dbReference>
<dbReference type="KEGG" id="mend:L6E24_10060"/>
<evidence type="ECO:0000313" key="1">
    <source>
        <dbReference type="EMBL" id="UUX91711.1"/>
    </source>
</evidence>
<dbReference type="AlphaFoldDB" id="A0A9E7TKX9"/>
<dbReference type="InterPro" id="IPR008978">
    <property type="entry name" value="HSP20-like_chaperone"/>
</dbReference>
<accession>A0A9E7TKX9</accession>
<protein>
    <submittedName>
        <fullName evidence="1">Heat-shock protein Hsp90</fullName>
    </submittedName>
</protein>
<dbReference type="SUPFAM" id="SSF49764">
    <property type="entry name" value="HSP20-like chaperones"/>
    <property type="match status" value="1"/>
</dbReference>
<proteinExistence type="predicted"/>
<dbReference type="Proteomes" id="UP001060368">
    <property type="component" value="Chromosome"/>
</dbReference>